<dbReference type="EMBL" id="WOSW01000001">
    <property type="protein sequence ID" value="NHO31135.1"/>
    <property type="molecule type" value="Genomic_DNA"/>
</dbReference>
<name>A0ABX0K440_9PROT</name>
<accession>A0ABX0K440</accession>
<dbReference type="SUPFAM" id="SSF52309">
    <property type="entry name" value="N-(deoxy)ribosyltransferase-like"/>
    <property type="match status" value="1"/>
</dbReference>
<dbReference type="InterPro" id="IPR007710">
    <property type="entry name" value="Nucleoside_deoxyribTrfase"/>
</dbReference>
<feature type="region of interest" description="Disordered" evidence="1">
    <location>
        <begin position="1"/>
        <end position="24"/>
    </location>
</feature>
<dbReference type="InterPro" id="IPR051239">
    <property type="entry name" value="2'-dNMP_N-hydrolase"/>
</dbReference>
<sequence>MNDTPRSASHEPPEQYSPRSHQGQRPRIYLAGDLVFRPDADRLFMELKKICADAGLEGVAPLDGQIDLDGSTPGFETTLAIVSADRSLMDSCDAGLFCLDPFRRSADMDPGTAVEIGYMAAQNKLLCGYTVDGRFYPEKVRDYWRAAWGKELRPRMTTGGSGGLEDQDGIIVHSEGMIQNGMTEGFIRLSGGTISVGATLPEASVPAVKALAAGLLRA</sequence>
<evidence type="ECO:0008006" key="4">
    <source>
        <dbReference type="Google" id="ProtNLM"/>
    </source>
</evidence>
<comment type="caution">
    <text evidence="2">The sequence shown here is derived from an EMBL/GenBank/DDBJ whole genome shotgun (WGS) entry which is preliminary data.</text>
</comment>
<evidence type="ECO:0000313" key="2">
    <source>
        <dbReference type="EMBL" id="NHO31135.1"/>
    </source>
</evidence>
<organism evidence="2 3">
    <name type="scientific">Acetobacter fallax</name>
    <dbReference type="NCBI Taxonomy" id="1737473"/>
    <lineage>
        <taxon>Bacteria</taxon>
        <taxon>Pseudomonadati</taxon>
        <taxon>Pseudomonadota</taxon>
        <taxon>Alphaproteobacteria</taxon>
        <taxon>Acetobacterales</taxon>
        <taxon>Acetobacteraceae</taxon>
        <taxon>Acetobacter</taxon>
    </lineage>
</organism>
<evidence type="ECO:0000256" key="1">
    <source>
        <dbReference type="SAM" id="MobiDB-lite"/>
    </source>
</evidence>
<dbReference type="Proteomes" id="UP000615326">
    <property type="component" value="Unassembled WGS sequence"/>
</dbReference>
<dbReference type="Gene3D" id="3.40.50.450">
    <property type="match status" value="1"/>
</dbReference>
<evidence type="ECO:0000313" key="3">
    <source>
        <dbReference type="Proteomes" id="UP000615326"/>
    </source>
</evidence>
<dbReference type="Pfam" id="PF05014">
    <property type="entry name" value="Nuc_deoxyrib_tr"/>
    <property type="match status" value="1"/>
</dbReference>
<proteinExistence type="predicted"/>
<reference evidence="2 3" key="1">
    <citation type="journal article" date="2020" name="Int. J. Syst. Evol. Microbiol.">
        <title>Novel acetic acid bacteria from cider fermentations: Acetobacter conturbans sp. nov. and Acetobacter fallax sp. nov.</title>
        <authorList>
            <person name="Sombolestani A.S."/>
            <person name="Cleenwerck I."/>
            <person name="Cnockaert M."/>
            <person name="Borremans W."/>
            <person name="Wieme A.D."/>
            <person name="De Vuyst L."/>
            <person name="Vandamme P."/>
        </authorList>
    </citation>
    <scope>NUCLEOTIDE SEQUENCE [LARGE SCALE GENOMIC DNA]</scope>
    <source>
        <strain evidence="2 3">LMG 1637</strain>
    </source>
</reference>
<dbReference type="PANTHER" id="PTHR15364">
    <property type="entry name" value="2'-DEOXYNUCLEOSIDE 5'-PHOSPHATE N-HYDROLASE 1"/>
    <property type="match status" value="1"/>
</dbReference>
<dbReference type="PANTHER" id="PTHR15364:SF0">
    <property type="entry name" value="2'-DEOXYNUCLEOSIDE 5'-PHOSPHATE N-HYDROLASE 1"/>
    <property type="match status" value="1"/>
</dbReference>
<keyword evidence="3" id="KW-1185">Reference proteome</keyword>
<protein>
    <recommendedName>
        <fullName evidence="4">Nucleoside 2-deoxyribosyltransferase</fullName>
    </recommendedName>
</protein>
<gene>
    <name evidence="2" type="ORF">GOB84_00900</name>
</gene>